<keyword evidence="2" id="KW-1185">Reference proteome</keyword>
<proteinExistence type="predicted"/>
<dbReference type="OrthoDB" id="282689at2"/>
<sequence>MASIVDAFLNLFVSVDSDPCRQLFLQQVHTQSNFYVQCNLPYQYKKVTGRRQVSFSKFDEFLTDAEHLSEQSTETLGNWTQAHIYKHLAMRLDTSIDGTSFLFPTSVRWLISLFIIKKEVPQSDHSGNTFPNYILFYSYPE</sequence>
<evidence type="ECO:0000313" key="1">
    <source>
        <dbReference type="EMBL" id="TWT82471.1"/>
    </source>
</evidence>
<evidence type="ECO:0000313" key="2">
    <source>
        <dbReference type="Proteomes" id="UP000315010"/>
    </source>
</evidence>
<accession>A0A5C5Z6N3</accession>
<dbReference type="InterPro" id="IPR011463">
    <property type="entry name" value="DUF1569"/>
</dbReference>
<reference evidence="1 2" key="1">
    <citation type="submission" date="2019-02" db="EMBL/GenBank/DDBJ databases">
        <title>Deep-cultivation of Planctomycetes and their phenomic and genomic characterization uncovers novel biology.</title>
        <authorList>
            <person name="Wiegand S."/>
            <person name="Jogler M."/>
            <person name="Boedeker C."/>
            <person name="Pinto D."/>
            <person name="Vollmers J."/>
            <person name="Rivas-Marin E."/>
            <person name="Kohn T."/>
            <person name="Peeters S.H."/>
            <person name="Heuer A."/>
            <person name="Rast P."/>
            <person name="Oberbeckmann S."/>
            <person name="Bunk B."/>
            <person name="Jeske O."/>
            <person name="Meyerdierks A."/>
            <person name="Storesund J.E."/>
            <person name="Kallscheuer N."/>
            <person name="Luecker S."/>
            <person name="Lage O.M."/>
            <person name="Pohl T."/>
            <person name="Merkel B.J."/>
            <person name="Hornburger P."/>
            <person name="Mueller R.-W."/>
            <person name="Bruemmer F."/>
            <person name="Labrenz M."/>
            <person name="Spormann A.M."/>
            <person name="Op Den Camp H."/>
            <person name="Overmann J."/>
            <person name="Amann R."/>
            <person name="Jetten M.S.M."/>
            <person name="Mascher T."/>
            <person name="Medema M.H."/>
            <person name="Devos D.P."/>
            <person name="Kaster A.-K."/>
            <person name="Ovreas L."/>
            <person name="Rohde M."/>
            <person name="Galperin M.Y."/>
            <person name="Jogler C."/>
        </authorList>
    </citation>
    <scope>NUCLEOTIDE SEQUENCE [LARGE SCALE GENOMIC DNA]</scope>
    <source>
        <strain evidence="1 2">CA13</strain>
    </source>
</reference>
<gene>
    <name evidence="1" type="ORF">CA13_39340</name>
</gene>
<dbReference type="AlphaFoldDB" id="A0A5C5Z6N3"/>
<dbReference type="EMBL" id="SJPJ01000001">
    <property type="protein sequence ID" value="TWT82471.1"/>
    <property type="molecule type" value="Genomic_DNA"/>
</dbReference>
<protein>
    <submittedName>
        <fullName evidence="1">Uncharacterized protein</fullName>
    </submittedName>
</protein>
<organism evidence="1 2">
    <name type="scientific">Novipirellula herctigrandis</name>
    <dbReference type="NCBI Taxonomy" id="2527986"/>
    <lineage>
        <taxon>Bacteria</taxon>
        <taxon>Pseudomonadati</taxon>
        <taxon>Planctomycetota</taxon>
        <taxon>Planctomycetia</taxon>
        <taxon>Pirellulales</taxon>
        <taxon>Pirellulaceae</taxon>
        <taxon>Novipirellula</taxon>
    </lineage>
</organism>
<dbReference type="Proteomes" id="UP000315010">
    <property type="component" value="Unassembled WGS sequence"/>
</dbReference>
<comment type="caution">
    <text evidence="1">The sequence shown here is derived from an EMBL/GenBank/DDBJ whole genome shotgun (WGS) entry which is preliminary data.</text>
</comment>
<name>A0A5C5Z6N3_9BACT</name>
<dbReference type="Pfam" id="PF07606">
    <property type="entry name" value="DUF1569"/>
    <property type="match status" value="1"/>
</dbReference>
<dbReference type="RefSeq" id="WP_146398982.1">
    <property type="nucleotide sequence ID" value="NZ_SJPJ01000001.1"/>
</dbReference>